<evidence type="ECO:0000256" key="1">
    <source>
        <dbReference type="SAM" id="MobiDB-lite"/>
    </source>
</evidence>
<dbReference type="PANTHER" id="PTHR34117">
    <property type="entry name" value="STYLE CELL-CYCLE INHIBITOR 1"/>
    <property type="match status" value="1"/>
</dbReference>
<feature type="region of interest" description="Disordered" evidence="1">
    <location>
        <begin position="24"/>
        <end position="206"/>
    </location>
</feature>
<name>A0AAF0F3E9_9BASI</name>
<proteinExistence type="predicted"/>
<dbReference type="GeneID" id="85225736"/>
<protein>
    <submittedName>
        <fullName evidence="2">Uncharacterized protein</fullName>
    </submittedName>
</protein>
<feature type="compositionally biased region" description="Basic and acidic residues" evidence="1">
    <location>
        <begin position="169"/>
        <end position="198"/>
    </location>
</feature>
<dbReference type="Proteomes" id="UP001217754">
    <property type="component" value="Chromosome 3"/>
</dbReference>
<feature type="compositionally biased region" description="Basic and acidic residues" evidence="1">
    <location>
        <begin position="78"/>
        <end position="146"/>
    </location>
</feature>
<sequence>MSSNDARRNFGRFVRRWNDARLRDAYYAGTVEAPRTRHRWFSGRGSMSPPRKPAAERKSASPPRTTANRRSASPPRKTAGDRQYEREQAHDAAQRAAKAERRVARRETKEWIEEQAPRATGRDALHEKRREKAASHRAMAERHQLDDDVADGMSTDALLGTGNSFQDALAERDRAEGRRSTRSQERQADLERGRDDGHAPLGTSYP</sequence>
<accession>A0AAF0F3E9</accession>
<evidence type="ECO:0000313" key="2">
    <source>
        <dbReference type="EMBL" id="WFD39116.1"/>
    </source>
</evidence>
<dbReference type="EMBL" id="CP119960">
    <property type="protein sequence ID" value="WFD39116.1"/>
    <property type="molecule type" value="Genomic_DNA"/>
</dbReference>
<keyword evidence="3" id="KW-1185">Reference proteome</keyword>
<evidence type="ECO:0000313" key="3">
    <source>
        <dbReference type="Proteomes" id="UP001217754"/>
    </source>
</evidence>
<reference evidence="2" key="1">
    <citation type="submission" date="2023-03" db="EMBL/GenBank/DDBJ databases">
        <title>Mating type loci evolution in Malassezia.</title>
        <authorList>
            <person name="Coelho M.A."/>
        </authorList>
    </citation>
    <scope>NUCLEOTIDE SEQUENCE</scope>
    <source>
        <strain evidence="2">CBS 9431</strain>
    </source>
</reference>
<gene>
    <name evidence="2" type="ORF">MJAP1_002087</name>
</gene>
<feature type="compositionally biased region" description="Polar residues" evidence="1">
    <location>
        <begin position="62"/>
        <end position="71"/>
    </location>
</feature>
<organism evidence="2 3">
    <name type="scientific">Malassezia japonica</name>
    <dbReference type="NCBI Taxonomy" id="223818"/>
    <lineage>
        <taxon>Eukaryota</taxon>
        <taxon>Fungi</taxon>
        <taxon>Dikarya</taxon>
        <taxon>Basidiomycota</taxon>
        <taxon>Ustilaginomycotina</taxon>
        <taxon>Malasseziomycetes</taxon>
        <taxon>Malasseziales</taxon>
        <taxon>Malasseziaceae</taxon>
        <taxon>Malassezia</taxon>
    </lineage>
</organism>
<dbReference type="PANTHER" id="PTHR34117:SF1">
    <property type="entry name" value="STYLE CELL-CYCLE INHIBITOR 1"/>
    <property type="match status" value="1"/>
</dbReference>
<dbReference type="InterPro" id="IPR044688">
    <property type="entry name" value="SCI-1-like"/>
</dbReference>
<dbReference type="RefSeq" id="XP_060122013.1">
    <property type="nucleotide sequence ID" value="XM_060266030.1"/>
</dbReference>
<dbReference type="AlphaFoldDB" id="A0AAF0F3E9"/>